<keyword evidence="2 3" id="KW-0539">Nucleus</keyword>
<dbReference type="InterPro" id="IPR001356">
    <property type="entry name" value="HD"/>
</dbReference>
<comment type="subcellular location">
    <subcellularLocation>
        <location evidence="1 2 3">Nucleus</location>
    </subcellularLocation>
</comment>
<gene>
    <name evidence="6" type="ORF">RJ641_033971</name>
</gene>
<feature type="region of interest" description="Disordered" evidence="4">
    <location>
        <begin position="1"/>
        <end position="27"/>
    </location>
</feature>
<dbReference type="GO" id="GO:0003677">
    <property type="term" value="F:DNA binding"/>
    <property type="evidence" value="ECO:0007669"/>
    <property type="project" value="UniProtKB-UniRule"/>
</dbReference>
<feature type="compositionally biased region" description="Basic and acidic residues" evidence="4">
    <location>
        <begin position="1"/>
        <end position="19"/>
    </location>
</feature>
<dbReference type="Gene3D" id="1.10.10.60">
    <property type="entry name" value="Homeodomain-like"/>
    <property type="match status" value="1"/>
</dbReference>
<proteinExistence type="predicted"/>
<feature type="region of interest" description="Disordered" evidence="4">
    <location>
        <begin position="83"/>
        <end position="112"/>
    </location>
</feature>
<dbReference type="SUPFAM" id="SSF46689">
    <property type="entry name" value="Homeodomain-like"/>
    <property type="match status" value="1"/>
</dbReference>
<dbReference type="EMBL" id="JBAMMX010000007">
    <property type="protein sequence ID" value="KAK6936941.1"/>
    <property type="molecule type" value="Genomic_DNA"/>
</dbReference>
<protein>
    <submittedName>
        <fullName evidence="6">Homeobox domain</fullName>
    </submittedName>
</protein>
<dbReference type="SMART" id="SM00389">
    <property type="entry name" value="HOX"/>
    <property type="match status" value="1"/>
</dbReference>
<comment type="caution">
    <text evidence="6">The sequence shown here is derived from an EMBL/GenBank/DDBJ whole genome shotgun (WGS) entry which is preliminary data.</text>
</comment>
<name>A0AAN8VW94_9MAGN</name>
<dbReference type="Proteomes" id="UP001370490">
    <property type="component" value="Unassembled WGS sequence"/>
</dbReference>
<accession>A0AAN8VW94</accession>
<organism evidence="6 7">
    <name type="scientific">Dillenia turbinata</name>
    <dbReference type="NCBI Taxonomy" id="194707"/>
    <lineage>
        <taxon>Eukaryota</taxon>
        <taxon>Viridiplantae</taxon>
        <taxon>Streptophyta</taxon>
        <taxon>Embryophyta</taxon>
        <taxon>Tracheophyta</taxon>
        <taxon>Spermatophyta</taxon>
        <taxon>Magnoliopsida</taxon>
        <taxon>eudicotyledons</taxon>
        <taxon>Gunneridae</taxon>
        <taxon>Pentapetalae</taxon>
        <taxon>Dilleniales</taxon>
        <taxon>Dilleniaceae</taxon>
        <taxon>Dillenia</taxon>
    </lineage>
</organism>
<dbReference type="CDD" id="cd00086">
    <property type="entry name" value="homeodomain"/>
    <property type="match status" value="1"/>
</dbReference>
<evidence type="ECO:0000313" key="7">
    <source>
        <dbReference type="Proteomes" id="UP001370490"/>
    </source>
</evidence>
<feature type="domain" description="Homeobox" evidence="5">
    <location>
        <begin position="17"/>
        <end position="77"/>
    </location>
</feature>
<keyword evidence="7" id="KW-1185">Reference proteome</keyword>
<feature type="region of interest" description="Disordered" evidence="4">
    <location>
        <begin position="305"/>
        <end position="364"/>
    </location>
</feature>
<feature type="region of interest" description="Disordered" evidence="4">
    <location>
        <begin position="470"/>
        <end position="518"/>
    </location>
</feature>
<reference evidence="6 7" key="1">
    <citation type="submission" date="2023-12" db="EMBL/GenBank/DDBJ databases">
        <title>A high-quality genome assembly for Dillenia turbinata (Dilleniales).</title>
        <authorList>
            <person name="Chanderbali A."/>
        </authorList>
    </citation>
    <scope>NUCLEOTIDE SEQUENCE [LARGE SCALE GENOMIC DNA]</scope>
    <source>
        <strain evidence="6">LSX21</strain>
        <tissue evidence="6">Leaf</tissue>
    </source>
</reference>
<dbReference type="InterPro" id="IPR009057">
    <property type="entry name" value="Homeodomain-like_sf"/>
</dbReference>
<evidence type="ECO:0000256" key="4">
    <source>
        <dbReference type="SAM" id="MobiDB-lite"/>
    </source>
</evidence>
<evidence type="ECO:0000259" key="5">
    <source>
        <dbReference type="PROSITE" id="PS50071"/>
    </source>
</evidence>
<evidence type="ECO:0000256" key="3">
    <source>
        <dbReference type="RuleBase" id="RU000682"/>
    </source>
</evidence>
<dbReference type="AlphaFoldDB" id="A0AAN8VW94"/>
<evidence type="ECO:0000313" key="6">
    <source>
        <dbReference type="EMBL" id="KAK6936941.1"/>
    </source>
</evidence>
<sequence>MEEESCEVRSEENKALTDKNKKRKLKTPDQVKALEKFYNEHKYPSEELKLQFAEKIGLTEKQVSGWFCHRRLKDKKRDEACANGRQDRSSAIMQDRGSGLKQDSCGSTKQGDYRYVDPREVESHRLYGNDHQALDANYGHISHYSGMDDSSSESSSALQDSHFLQSEVPCDAESSRYLAQNGIIFPPNAKGVGNRGYGRPSGYLKVKGEVENAAITAVKRQLGRHYREDGPPLGVEFQPLPPGAFEVPATNPAHESYFIGDHLSQSPDINGVHRQASLIPRYEAYNPKMTSPDSYVDRMNFRSMDSSDQEKYSHHKLKQKSSLPNYGQPFTGRNSPLDLNDDSTGETSVYHTSRKHGMKSKHGSEEMRAASVSNHSALLYGGKISSGSAEPWLDDNDHITSKVVRRREQFEPKSSNLIHRASETFDTEDMALSKWVTKKEKSAAERRIMKEHSDVVRMNVSPTSDIRVEKRGRDEFSQLDHAPKTSVPGLPTWTNHAKGGPPEIPSSFSEDETGNGHSPMIWFLH</sequence>
<feature type="DNA-binding region" description="Homeobox" evidence="2">
    <location>
        <begin position="19"/>
        <end position="78"/>
    </location>
</feature>
<dbReference type="PANTHER" id="PTHR47713:SF2">
    <property type="entry name" value="HOMEODOMAIN-LIKE SUPERFAMILY PROTEIN"/>
    <property type="match status" value="1"/>
</dbReference>
<feature type="compositionally biased region" description="Basic residues" evidence="4">
    <location>
        <begin position="352"/>
        <end position="361"/>
    </location>
</feature>
<dbReference type="PROSITE" id="PS50071">
    <property type="entry name" value="HOMEOBOX_2"/>
    <property type="match status" value="1"/>
</dbReference>
<evidence type="ECO:0000256" key="1">
    <source>
        <dbReference type="ARBA" id="ARBA00004123"/>
    </source>
</evidence>
<dbReference type="GO" id="GO:0005634">
    <property type="term" value="C:nucleus"/>
    <property type="evidence" value="ECO:0007669"/>
    <property type="project" value="UniProtKB-SubCell"/>
</dbReference>
<dbReference type="Pfam" id="PF00046">
    <property type="entry name" value="Homeodomain"/>
    <property type="match status" value="1"/>
</dbReference>
<dbReference type="PANTHER" id="PTHR47713">
    <property type="entry name" value="HOMEODOMAIN-LIKE SUPERFAMILY PROTEIN"/>
    <property type="match status" value="1"/>
</dbReference>
<evidence type="ECO:0000256" key="2">
    <source>
        <dbReference type="PROSITE-ProRule" id="PRU00108"/>
    </source>
</evidence>
<feature type="compositionally biased region" description="Basic and acidic residues" evidence="4">
    <location>
        <begin position="470"/>
        <end position="483"/>
    </location>
</feature>
<keyword evidence="2 3" id="KW-0238">DNA-binding</keyword>
<keyword evidence="2 3" id="KW-0371">Homeobox</keyword>